<sequence length="224" mass="25049">MLEQTIKARREQKDLLLMTHIVLGYPSYDDSMRLVETMVESGVDLMELQIPFSEPMADGPVILHANSEALHSGASVEKSLDMAEKITRQFDIPFLFMTYYNILFKYGVENFAAKMKEIGIQGAIVPDLPPEEGSDYLTAMRKYELDPIHIFTPNTSDQRMQQLNDCSSGFIYTVARKGVTGKGTDFSADLEAYLARCRAATELPLAVGFGVKSKTDVDFLRGKV</sequence>
<comment type="similarity">
    <text evidence="9">Belongs to the TrpA family.</text>
</comment>
<dbReference type="PANTHER" id="PTHR43406">
    <property type="entry name" value="TRYPTOPHAN SYNTHASE, ALPHA CHAIN"/>
    <property type="match status" value="1"/>
</dbReference>
<dbReference type="InterPro" id="IPR002028">
    <property type="entry name" value="Trp_synthase_suA"/>
</dbReference>
<name>A0A6S6U0B6_9GAMM</name>
<comment type="pathway">
    <text evidence="1">Amino-acid biosynthesis; L-tryptophan biosynthesis; L-tryptophan from chorismate: step 5/5.</text>
</comment>
<keyword evidence="4" id="KW-0028">Amino-acid biosynthesis</keyword>
<organism evidence="10">
    <name type="scientific">uncultured Thiotrichaceae bacterium</name>
    <dbReference type="NCBI Taxonomy" id="298394"/>
    <lineage>
        <taxon>Bacteria</taxon>
        <taxon>Pseudomonadati</taxon>
        <taxon>Pseudomonadota</taxon>
        <taxon>Gammaproteobacteria</taxon>
        <taxon>Thiotrichales</taxon>
        <taxon>Thiotrichaceae</taxon>
        <taxon>environmental samples</taxon>
    </lineage>
</organism>
<accession>A0A6S6U0B6</accession>
<dbReference type="CDD" id="cd04724">
    <property type="entry name" value="Tryptophan_synthase_alpha"/>
    <property type="match status" value="1"/>
</dbReference>
<comment type="subunit">
    <text evidence="2">Tetramer of two alpha and two beta chains.</text>
</comment>
<comment type="catalytic activity">
    <reaction evidence="8">
        <text>(1S,2R)-1-C-(indol-3-yl)glycerol 3-phosphate + L-serine = D-glyceraldehyde 3-phosphate + L-tryptophan + H2O</text>
        <dbReference type="Rhea" id="RHEA:10532"/>
        <dbReference type="ChEBI" id="CHEBI:15377"/>
        <dbReference type="ChEBI" id="CHEBI:33384"/>
        <dbReference type="ChEBI" id="CHEBI:57912"/>
        <dbReference type="ChEBI" id="CHEBI:58866"/>
        <dbReference type="ChEBI" id="CHEBI:59776"/>
        <dbReference type="EC" id="4.2.1.20"/>
    </reaction>
</comment>
<evidence type="ECO:0000256" key="4">
    <source>
        <dbReference type="ARBA" id="ARBA00022605"/>
    </source>
</evidence>
<dbReference type="UniPathway" id="UPA00035">
    <property type="reaction ID" value="UER00044"/>
</dbReference>
<evidence type="ECO:0000256" key="2">
    <source>
        <dbReference type="ARBA" id="ARBA00011270"/>
    </source>
</evidence>
<keyword evidence="6" id="KW-0057">Aromatic amino acid biosynthesis</keyword>
<reference evidence="10" key="1">
    <citation type="submission" date="2020-01" db="EMBL/GenBank/DDBJ databases">
        <authorList>
            <person name="Meier V. D."/>
            <person name="Meier V D."/>
        </authorList>
    </citation>
    <scope>NUCLEOTIDE SEQUENCE</scope>
    <source>
        <strain evidence="10">HLG_WM_MAG_08</strain>
    </source>
</reference>
<proteinExistence type="inferred from homology"/>
<gene>
    <name evidence="10" type="ORF">HELGO_WM26224</name>
</gene>
<dbReference type="Gene3D" id="3.20.20.70">
    <property type="entry name" value="Aldolase class I"/>
    <property type="match status" value="1"/>
</dbReference>
<dbReference type="NCBIfam" id="TIGR00262">
    <property type="entry name" value="trpA"/>
    <property type="match status" value="1"/>
</dbReference>
<dbReference type="GO" id="GO:0005829">
    <property type="term" value="C:cytosol"/>
    <property type="evidence" value="ECO:0007669"/>
    <property type="project" value="TreeGrafter"/>
</dbReference>
<dbReference type="EMBL" id="CACVAV010000421">
    <property type="protein sequence ID" value="CAA6826332.1"/>
    <property type="molecule type" value="Genomic_DNA"/>
</dbReference>
<evidence type="ECO:0000256" key="1">
    <source>
        <dbReference type="ARBA" id="ARBA00004733"/>
    </source>
</evidence>
<evidence type="ECO:0000256" key="5">
    <source>
        <dbReference type="ARBA" id="ARBA00022822"/>
    </source>
</evidence>
<evidence type="ECO:0000256" key="6">
    <source>
        <dbReference type="ARBA" id="ARBA00023141"/>
    </source>
</evidence>
<dbReference type="HAMAP" id="MF_00131">
    <property type="entry name" value="Trp_synth_alpha"/>
    <property type="match status" value="1"/>
</dbReference>
<dbReference type="GO" id="GO:0004834">
    <property type="term" value="F:tryptophan synthase activity"/>
    <property type="evidence" value="ECO:0007669"/>
    <property type="project" value="UniProtKB-EC"/>
</dbReference>
<evidence type="ECO:0000256" key="9">
    <source>
        <dbReference type="RuleBase" id="RU003662"/>
    </source>
</evidence>
<feature type="non-terminal residue" evidence="10">
    <location>
        <position position="224"/>
    </location>
</feature>
<dbReference type="InterPro" id="IPR013785">
    <property type="entry name" value="Aldolase_TIM"/>
</dbReference>
<evidence type="ECO:0000256" key="8">
    <source>
        <dbReference type="ARBA" id="ARBA00049047"/>
    </source>
</evidence>
<dbReference type="AlphaFoldDB" id="A0A6S6U0B6"/>
<dbReference type="EC" id="4.2.1.20" evidence="3"/>
<keyword evidence="7 10" id="KW-0456">Lyase</keyword>
<dbReference type="Pfam" id="PF00290">
    <property type="entry name" value="Trp_syntA"/>
    <property type="match status" value="1"/>
</dbReference>
<protein>
    <recommendedName>
        <fullName evidence="3">tryptophan synthase</fullName>
        <ecNumber evidence="3">4.2.1.20</ecNumber>
    </recommendedName>
</protein>
<dbReference type="PROSITE" id="PS00167">
    <property type="entry name" value="TRP_SYNTHASE_ALPHA"/>
    <property type="match status" value="1"/>
</dbReference>
<evidence type="ECO:0000256" key="7">
    <source>
        <dbReference type="ARBA" id="ARBA00023239"/>
    </source>
</evidence>
<evidence type="ECO:0000313" key="10">
    <source>
        <dbReference type="EMBL" id="CAA6826332.1"/>
    </source>
</evidence>
<dbReference type="InterPro" id="IPR018204">
    <property type="entry name" value="Trp_synthase_alpha_AS"/>
</dbReference>
<dbReference type="PANTHER" id="PTHR43406:SF1">
    <property type="entry name" value="TRYPTOPHAN SYNTHASE ALPHA CHAIN, CHLOROPLASTIC"/>
    <property type="match status" value="1"/>
</dbReference>
<dbReference type="SUPFAM" id="SSF51366">
    <property type="entry name" value="Ribulose-phoshate binding barrel"/>
    <property type="match status" value="1"/>
</dbReference>
<dbReference type="InterPro" id="IPR011060">
    <property type="entry name" value="RibuloseP-bd_barrel"/>
</dbReference>
<keyword evidence="5" id="KW-0822">Tryptophan biosynthesis</keyword>
<evidence type="ECO:0000256" key="3">
    <source>
        <dbReference type="ARBA" id="ARBA00012043"/>
    </source>
</evidence>